<sequence>MGATGARAQHSNVRALMLSEWVVGGIMETGDGERRARSKKSAAHDMQQRWSEWTTRGRRLGSGISSAGIGSQARDHQVSRRLPPVGTTTMRLLPHLSRPAGVKECGGRARAIQHRQGAARE</sequence>
<evidence type="ECO:0000256" key="1">
    <source>
        <dbReference type="SAM" id="MobiDB-lite"/>
    </source>
</evidence>
<organism evidence="2 3">
    <name type="scientific">Panicum virgatum</name>
    <name type="common">Blackwell switchgrass</name>
    <dbReference type="NCBI Taxonomy" id="38727"/>
    <lineage>
        <taxon>Eukaryota</taxon>
        <taxon>Viridiplantae</taxon>
        <taxon>Streptophyta</taxon>
        <taxon>Embryophyta</taxon>
        <taxon>Tracheophyta</taxon>
        <taxon>Spermatophyta</taxon>
        <taxon>Magnoliopsida</taxon>
        <taxon>Liliopsida</taxon>
        <taxon>Poales</taxon>
        <taxon>Poaceae</taxon>
        <taxon>PACMAD clade</taxon>
        <taxon>Panicoideae</taxon>
        <taxon>Panicodae</taxon>
        <taxon>Paniceae</taxon>
        <taxon>Panicinae</taxon>
        <taxon>Panicum</taxon>
        <taxon>Panicum sect. Hiantes</taxon>
    </lineage>
</organism>
<reference evidence="2" key="1">
    <citation type="submission" date="2020-05" db="EMBL/GenBank/DDBJ databases">
        <title>WGS assembly of Panicum virgatum.</title>
        <authorList>
            <person name="Lovell J.T."/>
            <person name="Jenkins J."/>
            <person name="Shu S."/>
            <person name="Juenger T.E."/>
            <person name="Schmutz J."/>
        </authorList>
    </citation>
    <scope>NUCLEOTIDE SEQUENCE</scope>
    <source>
        <strain evidence="2">AP13</strain>
    </source>
</reference>
<evidence type="ECO:0000313" key="3">
    <source>
        <dbReference type="Proteomes" id="UP000823388"/>
    </source>
</evidence>
<comment type="caution">
    <text evidence="2">The sequence shown here is derived from an EMBL/GenBank/DDBJ whole genome shotgun (WGS) entry which is preliminary data.</text>
</comment>
<feature type="compositionally biased region" description="Low complexity" evidence="1">
    <location>
        <begin position="61"/>
        <end position="72"/>
    </location>
</feature>
<dbReference type="AlphaFoldDB" id="A0A8T0WZT0"/>
<accession>A0A8T0WZT0</accession>
<keyword evidence="3" id="KW-1185">Reference proteome</keyword>
<gene>
    <name evidence="2" type="ORF">PVAP13_1NG498719</name>
</gene>
<dbReference type="Proteomes" id="UP000823388">
    <property type="component" value="Chromosome 1N"/>
</dbReference>
<protein>
    <submittedName>
        <fullName evidence="2">Uncharacterized protein</fullName>
    </submittedName>
</protein>
<evidence type="ECO:0000313" key="2">
    <source>
        <dbReference type="EMBL" id="KAG2654812.1"/>
    </source>
</evidence>
<proteinExistence type="predicted"/>
<feature type="region of interest" description="Disordered" evidence="1">
    <location>
        <begin position="30"/>
        <end position="121"/>
    </location>
</feature>
<dbReference type="EMBL" id="CM029038">
    <property type="protein sequence ID" value="KAG2654812.1"/>
    <property type="molecule type" value="Genomic_DNA"/>
</dbReference>
<name>A0A8T0WZT0_PANVG</name>